<evidence type="ECO:0000313" key="1">
    <source>
        <dbReference type="EMBL" id="KAJ3651100.1"/>
    </source>
</evidence>
<dbReference type="Gene3D" id="3.30.420.10">
    <property type="entry name" value="Ribonuclease H-like superfamily/Ribonuclease H"/>
    <property type="match status" value="1"/>
</dbReference>
<name>A0AA38I8L5_9CUCU</name>
<protein>
    <recommendedName>
        <fullName evidence="3">DDE_3 domain-containing protein</fullName>
    </recommendedName>
</protein>
<evidence type="ECO:0000313" key="2">
    <source>
        <dbReference type="Proteomes" id="UP001168821"/>
    </source>
</evidence>
<keyword evidence="2" id="KW-1185">Reference proteome</keyword>
<dbReference type="AlphaFoldDB" id="A0AA38I8L5"/>
<dbReference type="InterPro" id="IPR011010">
    <property type="entry name" value="DNA_brk_join_enz"/>
</dbReference>
<dbReference type="EMBL" id="JALNTZ010000005">
    <property type="protein sequence ID" value="KAJ3651100.1"/>
    <property type="molecule type" value="Genomic_DNA"/>
</dbReference>
<proteinExistence type="predicted"/>
<sequence>MNTSENTGEAVPFDLSKAAAAATEELLPSKSKERNEKQFQIFEDWRRLKNVTSLTEDVFLAYFAEKSSSYKASSLWSTYSMLKAVLLLKENLDISKFCKVTAYLKRKSTGYQPKKSKCLSRDQIDKFLLEAPDKEFLVMKVALIFGVSGACRCDELSRMLVDDIEDQNNVLIVHIPDSKTKKSRRFVVVDERNLATYRRYLELRPPSTPHKRLFLNYKKGKCTVQPVGLHSFEVLHTGKFEKQYKIDAMARDRGFRVIRLPPYHCIFNPIELIWSQMKNNIRRNNTAPKFSSATIDIIREDASKITAEMWANCVRHSTKEEDQYRARLITPLIINLEESSDDDSDYFDQ</sequence>
<dbReference type="SUPFAM" id="SSF56349">
    <property type="entry name" value="DNA breaking-rejoining enzymes"/>
    <property type="match status" value="1"/>
</dbReference>
<accession>A0AA38I8L5</accession>
<gene>
    <name evidence="1" type="ORF">Zmor_017159</name>
</gene>
<dbReference type="PANTHER" id="PTHR33939:SF1">
    <property type="entry name" value="DUF4371 DOMAIN-CONTAINING PROTEIN"/>
    <property type="match status" value="1"/>
</dbReference>
<reference evidence="1" key="1">
    <citation type="journal article" date="2023" name="G3 (Bethesda)">
        <title>Whole genome assemblies of Zophobas morio and Tenebrio molitor.</title>
        <authorList>
            <person name="Kaur S."/>
            <person name="Stinson S.A."/>
            <person name="diCenzo G.C."/>
        </authorList>
    </citation>
    <scope>NUCLEOTIDE SEQUENCE</scope>
    <source>
        <strain evidence="1">QUZm001</strain>
    </source>
</reference>
<evidence type="ECO:0008006" key="3">
    <source>
        <dbReference type="Google" id="ProtNLM"/>
    </source>
</evidence>
<comment type="caution">
    <text evidence="1">The sequence shown here is derived from an EMBL/GenBank/DDBJ whole genome shotgun (WGS) entry which is preliminary data.</text>
</comment>
<dbReference type="Proteomes" id="UP001168821">
    <property type="component" value="Unassembled WGS sequence"/>
</dbReference>
<organism evidence="1 2">
    <name type="scientific">Zophobas morio</name>
    <dbReference type="NCBI Taxonomy" id="2755281"/>
    <lineage>
        <taxon>Eukaryota</taxon>
        <taxon>Metazoa</taxon>
        <taxon>Ecdysozoa</taxon>
        <taxon>Arthropoda</taxon>
        <taxon>Hexapoda</taxon>
        <taxon>Insecta</taxon>
        <taxon>Pterygota</taxon>
        <taxon>Neoptera</taxon>
        <taxon>Endopterygota</taxon>
        <taxon>Coleoptera</taxon>
        <taxon>Polyphaga</taxon>
        <taxon>Cucujiformia</taxon>
        <taxon>Tenebrionidae</taxon>
        <taxon>Zophobas</taxon>
    </lineage>
</organism>
<dbReference type="InterPro" id="IPR036397">
    <property type="entry name" value="RNaseH_sf"/>
</dbReference>
<dbReference type="PANTHER" id="PTHR33939">
    <property type="entry name" value="PROTEIN CBG22215"/>
    <property type="match status" value="1"/>
</dbReference>
<dbReference type="GO" id="GO:0003677">
    <property type="term" value="F:DNA binding"/>
    <property type="evidence" value="ECO:0007669"/>
    <property type="project" value="InterPro"/>
</dbReference>